<gene>
    <name evidence="1" type="ORF">LCGC14_2082960</name>
</gene>
<evidence type="ECO:0000313" key="1">
    <source>
        <dbReference type="EMBL" id="KKL72635.1"/>
    </source>
</evidence>
<name>A0A0F9GTC0_9ZZZZ</name>
<dbReference type="EMBL" id="LAZR01025212">
    <property type="protein sequence ID" value="KKL72635.1"/>
    <property type="molecule type" value="Genomic_DNA"/>
</dbReference>
<sequence>MKIETLVFEYKHCGECPAALVGFDKEINACDRGQRIIPDLWGDIPDWCPLETKKEGEC</sequence>
<protein>
    <submittedName>
        <fullName evidence="1">Uncharacterized protein</fullName>
    </submittedName>
</protein>
<proteinExistence type="predicted"/>
<dbReference type="AlphaFoldDB" id="A0A0F9GTC0"/>
<accession>A0A0F9GTC0</accession>
<reference evidence="1" key="1">
    <citation type="journal article" date="2015" name="Nature">
        <title>Complex archaea that bridge the gap between prokaryotes and eukaryotes.</title>
        <authorList>
            <person name="Spang A."/>
            <person name="Saw J.H."/>
            <person name="Jorgensen S.L."/>
            <person name="Zaremba-Niedzwiedzka K."/>
            <person name="Martijn J."/>
            <person name="Lind A.E."/>
            <person name="van Eijk R."/>
            <person name="Schleper C."/>
            <person name="Guy L."/>
            <person name="Ettema T.J."/>
        </authorList>
    </citation>
    <scope>NUCLEOTIDE SEQUENCE</scope>
</reference>
<comment type="caution">
    <text evidence="1">The sequence shown here is derived from an EMBL/GenBank/DDBJ whole genome shotgun (WGS) entry which is preliminary data.</text>
</comment>
<organism evidence="1">
    <name type="scientific">marine sediment metagenome</name>
    <dbReference type="NCBI Taxonomy" id="412755"/>
    <lineage>
        <taxon>unclassified sequences</taxon>
        <taxon>metagenomes</taxon>
        <taxon>ecological metagenomes</taxon>
    </lineage>
</organism>